<dbReference type="EMBL" id="UINC01072731">
    <property type="protein sequence ID" value="SVC08578.1"/>
    <property type="molecule type" value="Genomic_DNA"/>
</dbReference>
<name>A0A382J9Z4_9ZZZZ</name>
<evidence type="ECO:0000256" key="3">
    <source>
        <dbReference type="ARBA" id="ARBA00023274"/>
    </source>
</evidence>
<dbReference type="PROSITE" id="PS00527">
    <property type="entry name" value="RIBOSOMAL_S14"/>
    <property type="match status" value="1"/>
</dbReference>
<dbReference type="SUPFAM" id="SSF57716">
    <property type="entry name" value="Glucocorticoid receptor-like (DNA-binding domain)"/>
    <property type="match status" value="1"/>
</dbReference>
<dbReference type="GO" id="GO:0015935">
    <property type="term" value="C:small ribosomal subunit"/>
    <property type="evidence" value="ECO:0007669"/>
    <property type="project" value="TreeGrafter"/>
</dbReference>
<dbReference type="GO" id="GO:0006412">
    <property type="term" value="P:translation"/>
    <property type="evidence" value="ECO:0007669"/>
    <property type="project" value="InterPro"/>
</dbReference>
<proteinExistence type="inferred from homology"/>
<dbReference type="InterPro" id="IPR001209">
    <property type="entry name" value="Ribosomal_uS14"/>
</dbReference>
<organism evidence="4">
    <name type="scientific">marine metagenome</name>
    <dbReference type="NCBI Taxonomy" id="408172"/>
    <lineage>
        <taxon>unclassified sequences</taxon>
        <taxon>metagenomes</taxon>
        <taxon>ecological metagenomes</taxon>
    </lineage>
</organism>
<dbReference type="Pfam" id="PF00253">
    <property type="entry name" value="Ribosomal_S14"/>
    <property type="match status" value="1"/>
</dbReference>
<dbReference type="HAMAP" id="MF_00537">
    <property type="entry name" value="Ribosomal_uS14_1"/>
    <property type="match status" value="1"/>
</dbReference>
<dbReference type="NCBIfam" id="NF006477">
    <property type="entry name" value="PRK08881.1"/>
    <property type="match status" value="1"/>
</dbReference>
<dbReference type="FunFam" id="1.10.287.1480:FF:000001">
    <property type="entry name" value="30S ribosomal protein S14"/>
    <property type="match status" value="1"/>
</dbReference>
<dbReference type="PANTHER" id="PTHR19836">
    <property type="entry name" value="30S RIBOSOMAL PROTEIN S14"/>
    <property type="match status" value="1"/>
</dbReference>
<evidence type="ECO:0000256" key="1">
    <source>
        <dbReference type="ARBA" id="ARBA00009083"/>
    </source>
</evidence>
<dbReference type="AlphaFoldDB" id="A0A382J9Z4"/>
<reference evidence="4" key="1">
    <citation type="submission" date="2018-05" db="EMBL/GenBank/DDBJ databases">
        <authorList>
            <person name="Lanie J.A."/>
            <person name="Ng W.-L."/>
            <person name="Kazmierczak K.M."/>
            <person name="Andrzejewski T.M."/>
            <person name="Davidsen T.M."/>
            <person name="Wayne K.J."/>
            <person name="Tettelin H."/>
            <person name="Glass J.I."/>
            <person name="Rusch D."/>
            <person name="Podicherti R."/>
            <person name="Tsui H.-C.T."/>
            <person name="Winkler M.E."/>
        </authorList>
    </citation>
    <scope>NUCLEOTIDE SEQUENCE</scope>
</reference>
<keyword evidence="3" id="KW-0687">Ribonucleoprotein</keyword>
<comment type="similarity">
    <text evidence="1">Belongs to the universal ribosomal protein uS14 family.</text>
</comment>
<dbReference type="InterPro" id="IPR023036">
    <property type="entry name" value="Ribosomal_uS14_bac/plastid"/>
</dbReference>
<dbReference type="InterPro" id="IPR018271">
    <property type="entry name" value="Ribosomal_uS14_CS"/>
</dbReference>
<protein>
    <recommendedName>
        <fullName evidence="5">30S ribosomal protein S14</fullName>
    </recommendedName>
</protein>
<sequence>MAKKSSIARNNKRIRLVKKYQENRNNLKNITNDPKKSFEEKMEARKQLALLPKNSSPVRVRNRCQKTGRPRAYMRFFGLSRISFRDLALRGHLPGIKKGSL</sequence>
<keyword evidence="2" id="KW-0689">Ribosomal protein</keyword>
<gene>
    <name evidence="4" type="ORF">METZ01_LOCUS261432</name>
</gene>
<dbReference type="PANTHER" id="PTHR19836:SF19">
    <property type="entry name" value="SMALL RIBOSOMAL SUBUNIT PROTEIN US14M"/>
    <property type="match status" value="1"/>
</dbReference>
<evidence type="ECO:0008006" key="5">
    <source>
        <dbReference type="Google" id="ProtNLM"/>
    </source>
</evidence>
<dbReference type="GO" id="GO:0005737">
    <property type="term" value="C:cytoplasm"/>
    <property type="evidence" value="ECO:0007669"/>
    <property type="project" value="UniProtKB-ARBA"/>
</dbReference>
<accession>A0A382J9Z4</accession>
<evidence type="ECO:0000256" key="2">
    <source>
        <dbReference type="ARBA" id="ARBA00022980"/>
    </source>
</evidence>
<dbReference type="Gene3D" id="1.10.287.1480">
    <property type="match status" value="1"/>
</dbReference>
<evidence type="ECO:0000313" key="4">
    <source>
        <dbReference type="EMBL" id="SVC08578.1"/>
    </source>
</evidence>
<dbReference type="GO" id="GO:0003735">
    <property type="term" value="F:structural constituent of ribosome"/>
    <property type="evidence" value="ECO:0007669"/>
    <property type="project" value="InterPro"/>
</dbReference>